<gene>
    <name evidence="2" type="ORF">ASPZODRAFT_130955</name>
</gene>
<organism evidence="2 3">
    <name type="scientific">Penicilliopsis zonata CBS 506.65</name>
    <dbReference type="NCBI Taxonomy" id="1073090"/>
    <lineage>
        <taxon>Eukaryota</taxon>
        <taxon>Fungi</taxon>
        <taxon>Dikarya</taxon>
        <taxon>Ascomycota</taxon>
        <taxon>Pezizomycotina</taxon>
        <taxon>Eurotiomycetes</taxon>
        <taxon>Eurotiomycetidae</taxon>
        <taxon>Eurotiales</taxon>
        <taxon>Aspergillaceae</taxon>
        <taxon>Penicilliopsis</taxon>
    </lineage>
</organism>
<dbReference type="GeneID" id="34609100"/>
<name>A0A1L9SJQ6_9EURO</name>
<accession>A0A1L9SJQ6</accession>
<reference evidence="3" key="1">
    <citation type="journal article" date="2017" name="Genome Biol.">
        <title>Comparative genomics reveals high biological diversity and specific adaptations in the industrially and medically important fungal genus Aspergillus.</title>
        <authorList>
            <person name="de Vries R.P."/>
            <person name="Riley R."/>
            <person name="Wiebenga A."/>
            <person name="Aguilar-Osorio G."/>
            <person name="Amillis S."/>
            <person name="Uchima C.A."/>
            <person name="Anderluh G."/>
            <person name="Asadollahi M."/>
            <person name="Askin M."/>
            <person name="Barry K."/>
            <person name="Battaglia E."/>
            <person name="Bayram O."/>
            <person name="Benocci T."/>
            <person name="Braus-Stromeyer S.A."/>
            <person name="Caldana C."/>
            <person name="Canovas D."/>
            <person name="Cerqueira G.C."/>
            <person name="Chen F."/>
            <person name="Chen W."/>
            <person name="Choi C."/>
            <person name="Clum A."/>
            <person name="Dos Santos R.A."/>
            <person name="Damasio A.R."/>
            <person name="Diallinas G."/>
            <person name="Emri T."/>
            <person name="Fekete E."/>
            <person name="Flipphi M."/>
            <person name="Freyberg S."/>
            <person name="Gallo A."/>
            <person name="Gournas C."/>
            <person name="Habgood R."/>
            <person name="Hainaut M."/>
            <person name="Harispe M.L."/>
            <person name="Henrissat B."/>
            <person name="Hilden K.S."/>
            <person name="Hope R."/>
            <person name="Hossain A."/>
            <person name="Karabika E."/>
            <person name="Karaffa L."/>
            <person name="Karanyi Z."/>
            <person name="Krasevec N."/>
            <person name="Kuo A."/>
            <person name="Kusch H."/>
            <person name="LaButti K."/>
            <person name="Lagendijk E.L."/>
            <person name="Lapidus A."/>
            <person name="Levasseur A."/>
            <person name="Lindquist E."/>
            <person name="Lipzen A."/>
            <person name="Logrieco A.F."/>
            <person name="MacCabe A."/>
            <person name="Maekelae M.R."/>
            <person name="Malavazi I."/>
            <person name="Melin P."/>
            <person name="Meyer V."/>
            <person name="Mielnichuk N."/>
            <person name="Miskei M."/>
            <person name="Molnar A.P."/>
            <person name="Mule G."/>
            <person name="Ngan C.Y."/>
            <person name="Orejas M."/>
            <person name="Orosz E."/>
            <person name="Ouedraogo J.P."/>
            <person name="Overkamp K.M."/>
            <person name="Park H.-S."/>
            <person name="Perrone G."/>
            <person name="Piumi F."/>
            <person name="Punt P.J."/>
            <person name="Ram A.F."/>
            <person name="Ramon A."/>
            <person name="Rauscher S."/>
            <person name="Record E."/>
            <person name="Riano-Pachon D.M."/>
            <person name="Robert V."/>
            <person name="Roehrig J."/>
            <person name="Ruller R."/>
            <person name="Salamov A."/>
            <person name="Salih N.S."/>
            <person name="Samson R.A."/>
            <person name="Sandor E."/>
            <person name="Sanguinetti M."/>
            <person name="Schuetze T."/>
            <person name="Sepcic K."/>
            <person name="Shelest E."/>
            <person name="Sherlock G."/>
            <person name="Sophianopoulou V."/>
            <person name="Squina F.M."/>
            <person name="Sun H."/>
            <person name="Susca A."/>
            <person name="Todd R.B."/>
            <person name="Tsang A."/>
            <person name="Unkles S.E."/>
            <person name="van de Wiele N."/>
            <person name="van Rossen-Uffink D."/>
            <person name="Oliveira J.V."/>
            <person name="Vesth T.C."/>
            <person name="Visser J."/>
            <person name="Yu J.-H."/>
            <person name="Zhou M."/>
            <person name="Andersen M.R."/>
            <person name="Archer D.B."/>
            <person name="Baker S.E."/>
            <person name="Benoit I."/>
            <person name="Brakhage A.A."/>
            <person name="Braus G.H."/>
            <person name="Fischer R."/>
            <person name="Frisvad J.C."/>
            <person name="Goldman G.H."/>
            <person name="Houbraken J."/>
            <person name="Oakley B."/>
            <person name="Pocsi I."/>
            <person name="Scazzocchio C."/>
            <person name="Seiboth B."/>
            <person name="vanKuyk P.A."/>
            <person name="Wortman J."/>
            <person name="Dyer P.S."/>
            <person name="Grigoriev I.V."/>
        </authorList>
    </citation>
    <scope>NUCLEOTIDE SEQUENCE [LARGE SCALE GENOMIC DNA]</scope>
    <source>
        <strain evidence="3">CBS 506.65</strain>
    </source>
</reference>
<keyword evidence="1" id="KW-0812">Transmembrane</keyword>
<dbReference type="STRING" id="1073090.A0A1L9SJQ6"/>
<feature type="transmembrane region" description="Helical" evidence="1">
    <location>
        <begin position="25"/>
        <end position="43"/>
    </location>
</feature>
<protein>
    <submittedName>
        <fullName evidence="2">Uncharacterized protein</fullName>
    </submittedName>
</protein>
<dbReference type="Proteomes" id="UP000184188">
    <property type="component" value="Unassembled WGS sequence"/>
</dbReference>
<keyword evidence="3" id="KW-1185">Reference proteome</keyword>
<keyword evidence="1" id="KW-0472">Membrane</keyword>
<dbReference type="VEuPathDB" id="FungiDB:ASPZODRAFT_130955"/>
<sequence length="86" mass="10044">MLFATPTGPYTNPSPRFKRLGRRSLPLLVGVGIVFGLSSYYKYQTQHRLSQVQEEERLRRNQQLMDAYGHKESLQDVEHALDMYDN</sequence>
<dbReference type="RefSeq" id="XP_022581982.1">
    <property type="nucleotide sequence ID" value="XM_022722635.1"/>
</dbReference>
<evidence type="ECO:0000313" key="2">
    <source>
        <dbReference type="EMBL" id="OJJ47472.1"/>
    </source>
</evidence>
<evidence type="ECO:0000256" key="1">
    <source>
        <dbReference type="SAM" id="Phobius"/>
    </source>
</evidence>
<evidence type="ECO:0000313" key="3">
    <source>
        <dbReference type="Proteomes" id="UP000184188"/>
    </source>
</evidence>
<dbReference type="AlphaFoldDB" id="A0A1L9SJQ6"/>
<dbReference type="OrthoDB" id="4338954at2759"/>
<keyword evidence="1" id="KW-1133">Transmembrane helix</keyword>
<proteinExistence type="predicted"/>
<dbReference type="EMBL" id="KV878340">
    <property type="protein sequence ID" value="OJJ47472.1"/>
    <property type="molecule type" value="Genomic_DNA"/>
</dbReference>